<comment type="caution">
    <text evidence="9">The sequence shown here is derived from an EMBL/GenBank/DDBJ whole genome shotgun (WGS) entry which is preliminary data.</text>
</comment>
<keyword evidence="10" id="KW-1185">Reference proteome</keyword>
<dbReference type="Pfam" id="PF00072">
    <property type="entry name" value="Response_reg"/>
    <property type="match status" value="1"/>
</dbReference>
<evidence type="ECO:0000256" key="1">
    <source>
        <dbReference type="ARBA" id="ARBA00004123"/>
    </source>
</evidence>
<keyword evidence="4" id="KW-0804">Transcription</keyword>
<reference evidence="9 10" key="1">
    <citation type="journal article" date="2021" name="Commun. Biol.">
        <title>The genome of Shorea leprosula (Dipterocarpaceae) highlights the ecological relevance of drought in aseasonal tropical rainforests.</title>
        <authorList>
            <person name="Ng K.K.S."/>
            <person name="Kobayashi M.J."/>
            <person name="Fawcett J.A."/>
            <person name="Hatakeyama M."/>
            <person name="Paape T."/>
            <person name="Ng C.H."/>
            <person name="Ang C.C."/>
            <person name="Tnah L.H."/>
            <person name="Lee C.T."/>
            <person name="Nishiyama T."/>
            <person name="Sese J."/>
            <person name="O'Brien M.J."/>
            <person name="Copetti D."/>
            <person name="Mohd Noor M.I."/>
            <person name="Ong R.C."/>
            <person name="Putra M."/>
            <person name="Sireger I.Z."/>
            <person name="Indrioko S."/>
            <person name="Kosugi Y."/>
            <person name="Izuno A."/>
            <person name="Isagi Y."/>
            <person name="Lee S.L."/>
            <person name="Shimizu K.K."/>
        </authorList>
    </citation>
    <scope>NUCLEOTIDE SEQUENCE [LARGE SCALE GENOMIC DNA]</scope>
    <source>
        <strain evidence="9">214</strain>
    </source>
</reference>
<evidence type="ECO:0000313" key="10">
    <source>
        <dbReference type="Proteomes" id="UP001054252"/>
    </source>
</evidence>
<evidence type="ECO:0000313" key="9">
    <source>
        <dbReference type="EMBL" id="GKV13034.1"/>
    </source>
</evidence>
<comment type="caution">
    <text evidence="6">Lacks conserved residue(s) required for the propagation of feature annotation.</text>
</comment>
<evidence type="ECO:0000256" key="7">
    <source>
        <dbReference type="SAM" id="MobiDB-lite"/>
    </source>
</evidence>
<dbReference type="PROSITE" id="PS50110">
    <property type="entry name" value="RESPONSE_REGULATORY"/>
    <property type="match status" value="1"/>
</dbReference>
<dbReference type="SUPFAM" id="SSF52172">
    <property type="entry name" value="CheY-like"/>
    <property type="match status" value="1"/>
</dbReference>
<organism evidence="9 10">
    <name type="scientific">Rubroshorea leprosula</name>
    <dbReference type="NCBI Taxonomy" id="152421"/>
    <lineage>
        <taxon>Eukaryota</taxon>
        <taxon>Viridiplantae</taxon>
        <taxon>Streptophyta</taxon>
        <taxon>Embryophyta</taxon>
        <taxon>Tracheophyta</taxon>
        <taxon>Spermatophyta</taxon>
        <taxon>Magnoliopsida</taxon>
        <taxon>eudicotyledons</taxon>
        <taxon>Gunneridae</taxon>
        <taxon>Pentapetalae</taxon>
        <taxon>rosids</taxon>
        <taxon>malvids</taxon>
        <taxon>Malvales</taxon>
        <taxon>Dipterocarpaceae</taxon>
        <taxon>Rubroshorea</taxon>
    </lineage>
</organism>
<dbReference type="SUPFAM" id="SSF46689">
    <property type="entry name" value="Homeodomain-like"/>
    <property type="match status" value="1"/>
</dbReference>
<gene>
    <name evidence="9" type="ORF">SLEP1_g24110</name>
</gene>
<feature type="domain" description="Response regulatory" evidence="8">
    <location>
        <begin position="24"/>
        <end position="139"/>
    </location>
</feature>
<keyword evidence="3" id="KW-0805">Transcription regulation</keyword>
<comment type="subcellular location">
    <subcellularLocation>
        <location evidence="1">Nucleus</location>
    </subcellularLocation>
</comment>
<evidence type="ECO:0000256" key="2">
    <source>
        <dbReference type="ARBA" id="ARBA00023012"/>
    </source>
</evidence>
<dbReference type="InterPro" id="IPR001005">
    <property type="entry name" value="SANT/Myb"/>
</dbReference>
<evidence type="ECO:0000256" key="4">
    <source>
        <dbReference type="ARBA" id="ARBA00023163"/>
    </source>
</evidence>
<evidence type="ECO:0000256" key="6">
    <source>
        <dbReference type="PROSITE-ProRule" id="PRU00169"/>
    </source>
</evidence>
<evidence type="ECO:0000259" key="8">
    <source>
        <dbReference type="PROSITE" id="PS50110"/>
    </source>
</evidence>
<dbReference type="InterPro" id="IPR006447">
    <property type="entry name" value="Myb_dom_plants"/>
</dbReference>
<dbReference type="SMART" id="SM00448">
    <property type="entry name" value="REC"/>
    <property type="match status" value="1"/>
</dbReference>
<dbReference type="GO" id="GO:0000160">
    <property type="term" value="P:phosphorelay signal transduction system"/>
    <property type="evidence" value="ECO:0007669"/>
    <property type="project" value="UniProtKB-KW"/>
</dbReference>
<dbReference type="GO" id="GO:0005634">
    <property type="term" value="C:nucleus"/>
    <property type="evidence" value="ECO:0007669"/>
    <property type="project" value="UniProtKB-SubCell"/>
</dbReference>
<dbReference type="InterPro" id="IPR011006">
    <property type="entry name" value="CheY-like_superfamily"/>
</dbReference>
<accession>A0AAV5JNR7</accession>
<name>A0AAV5JNR7_9ROSI</name>
<dbReference type="InterPro" id="IPR009057">
    <property type="entry name" value="Homeodomain-like_sf"/>
</dbReference>
<dbReference type="NCBIfam" id="TIGR01557">
    <property type="entry name" value="myb_SHAQKYF"/>
    <property type="match status" value="1"/>
</dbReference>
<dbReference type="AlphaFoldDB" id="A0AAV5JNR7"/>
<dbReference type="PANTHER" id="PTHR43874">
    <property type="entry name" value="TWO-COMPONENT RESPONSE REGULATOR"/>
    <property type="match status" value="1"/>
</dbReference>
<keyword evidence="2" id="KW-0902">Two-component regulatory system</keyword>
<dbReference type="InterPro" id="IPR045279">
    <property type="entry name" value="ARR-like"/>
</dbReference>
<dbReference type="Gene3D" id="1.10.10.60">
    <property type="entry name" value="Homeodomain-like"/>
    <property type="match status" value="1"/>
</dbReference>
<dbReference type="FunFam" id="1.10.10.60:FF:000007">
    <property type="entry name" value="Two-component response regulator"/>
    <property type="match status" value="1"/>
</dbReference>
<dbReference type="GO" id="GO:0003677">
    <property type="term" value="F:DNA binding"/>
    <property type="evidence" value="ECO:0007669"/>
    <property type="project" value="InterPro"/>
</dbReference>
<dbReference type="PANTHER" id="PTHR43874:SF58">
    <property type="entry name" value="TWO-COMPONENT RESPONSE REGULATOR-LIKE APRR8-RELATED"/>
    <property type="match status" value="1"/>
</dbReference>
<dbReference type="Proteomes" id="UP001054252">
    <property type="component" value="Unassembled WGS sequence"/>
</dbReference>
<dbReference type="InterPro" id="IPR001789">
    <property type="entry name" value="Sig_transdc_resp-reg_receiver"/>
</dbReference>
<dbReference type="EMBL" id="BPVZ01000037">
    <property type="protein sequence ID" value="GKV13034.1"/>
    <property type="molecule type" value="Genomic_DNA"/>
</dbReference>
<protein>
    <recommendedName>
        <fullName evidence="8">Response regulatory domain-containing protein</fullName>
    </recommendedName>
</protein>
<keyword evidence="5" id="KW-0539">Nucleus</keyword>
<feature type="region of interest" description="Disordered" evidence="7">
    <location>
        <begin position="174"/>
        <end position="205"/>
    </location>
</feature>
<feature type="compositionally biased region" description="Acidic residues" evidence="7">
    <location>
        <begin position="195"/>
        <end position="204"/>
    </location>
</feature>
<dbReference type="Gene3D" id="3.40.50.2300">
    <property type="match status" value="1"/>
</dbReference>
<dbReference type="Pfam" id="PF00249">
    <property type="entry name" value="Myb_DNA-binding"/>
    <property type="match status" value="1"/>
</dbReference>
<sequence>MTRKRDMLLQSSENSSHLPKGGCTVLLVDCDSTCLTTISKMLRCIGYRVLTTRLAYDAFCIIKDKENEIDLVLAEGSLPDMDKYEFLETIGEISKLPVVIMSADLDCTAMLGGLFKGAVLYLVKPITMNNLRYLWQFAVVSKRDRLAVSNGIESSQEKLPQGNSSDEDLETPVLTDEQNQQNQRSGKRKVLEEANGNEEEDNDDSAVLKKPKLVWTNELHNRFLQAIRFLGIETLPKKILQRMNVPGLTKENISSHLQKYRLSLKREHDVAQRTFYGDSASNTPLSPFTLSEGFLQFPNSQSAMTVFQPLVRRYTPESLCSSTGNIINHVGSTRSGLPLSPFIYQDPPFPETNQGFHQLAIGNGGEFMMEKVDMLDAGDPSFGSSVNWLTPINDAVQEQQRQPQLPQEFLFPGLPQVPEPQKEKEACIIIEGEIAKMDDLFDLADEMNQSFHYEDLGDL</sequence>
<evidence type="ECO:0000256" key="5">
    <source>
        <dbReference type="ARBA" id="ARBA00023242"/>
    </source>
</evidence>
<evidence type="ECO:0000256" key="3">
    <source>
        <dbReference type="ARBA" id="ARBA00023015"/>
    </source>
</evidence>
<dbReference type="CDD" id="cd17584">
    <property type="entry name" value="REC_typeB_ARR-like"/>
    <property type="match status" value="1"/>
</dbReference>
<dbReference type="GO" id="GO:0009736">
    <property type="term" value="P:cytokinin-activated signaling pathway"/>
    <property type="evidence" value="ECO:0007669"/>
    <property type="project" value="InterPro"/>
</dbReference>
<proteinExistence type="predicted"/>